<reference evidence="1" key="1">
    <citation type="submission" date="2023-08" db="EMBL/GenBank/DDBJ databases">
        <title>Black Yeasts Isolated from many extreme environments.</title>
        <authorList>
            <person name="Coleine C."/>
            <person name="Stajich J.E."/>
            <person name="Selbmann L."/>
        </authorList>
    </citation>
    <scope>NUCLEOTIDE SEQUENCE</scope>
    <source>
        <strain evidence="1">CCFEE 5810</strain>
    </source>
</reference>
<protein>
    <submittedName>
        <fullName evidence="1">Uncharacterized protein</fullName>
    </submittedName>
</protein>
<gene>
    <name evidence="1" type="ORF">LTR97_004045</name>
</gene>
<accession>A0AAN7WNB5</accession>
<sequence length="175" mass="19489">MASQVVIDFKSIGEQVVAGIVGSIDRVRSDIVSQGDKEAKKLEERPLDIREQILDNARTLWSMIDSISRQSRSYFPAAAPRETPAMVLVVVGEGTAISARVLRQRFDNLSNVRNQQPDIIFMSSMETDTVEKALRMLLELTMAMLNERADDQMFGEGEWVEQASGGYYAPTSTSI</sequence>
<organism evidence="1 2">
    <name type="scientific">Elasticomyces elasticus</name>
    <dbReference type="NCBI Taxonomy" id="574655"/>
    <lineage>
        <taxon>Eukaryota</taxon>
        <taxon>Fungi</taxon>
        <taxon>Dikarya</taxon>
        <taxon>Ascomycota</taxon>
        <taxon>Pezizomycotina</taxon>
        <taxon>Dothideomycetes</taxon>
        <taxon>Dothideomycetidae</taxon>
        <taxon>Mycosphaerellales</taxon>
        <taxon>Teratosphaeriaceae</taxon>
        <taxon>Elasticomyces</taxon>
    </lineage>
</organism>
<dbReference type="EMBL" id="JAVRQU010000005">
    <property type="protein sequence ID" value="KAK5703096.1"/>
    <property type="molecule type" value="Genomic_DNA"/>
</dbReference>
<proteinExistence type="predicted"/>
<evidence type="ECO:0000313" key="2">
    <source>
        <dbReference type="Proteomes" id="UP001310594"/>
    </source>
</evidence>
<dbReference type="AlphaFoldDB" id="A0AAN7WNB5"/>
<dbReference type="Proteomes" id="UP001310594">
    <property type="component" value="Unassembled WGS sequence"/>
</dbReference>
<name>A0AAN7WNB5_9PEZI</name>
<comment type="caution">
    <text evidence="1">The sequence shown here is derived from an EMBL/GenBank/DDBJ whole genome shotgun (WGS) entry which is preliminary data.</text>
</comment>
<evidence type="ECO:0000313" key="1">
    <source>
        <dbReference type="EMBL" id="KAK5703096.1"/>
    </source>
</evidence>